<dbReference type="AlphaFoldDB" id="A0AAU8CIL0"/>
<proteinExistence type="predicted"/>
<dbReference type="SUPFAM" id="SSF69796">
    <property type="entry name" value="Thymidylate synthase-complementing protein Thy1"/>
    <property type="match status" value="1"/>
</dbReference>
<name>A0AAU8CIL0_9HYPH</name>
<dbReference type="EC" id="2.1.1.148" evidence="1"/>
<gene>
    <name evidence="1" type="ORF">ABVK50_15190</name>
</gene>
<sequence>MTISAKVIADSSAFGKRITTMELRYPRFIHAEELTHRVLASTPGDCIIIEQIADGLMYDENLSRNASSSRAIPVERMIQDVLDDPAMPIYWGKNQPGMQAREEHDAPIRNPWHHNPNVLKGTMLRPEEAWLRGRDQMIELARAYAKAGYHKQIVNRLLETWLHINVVVTATEWDNFRTLRLHKDAQPEIHELARLMFEVAMAGSTPRELQPGEWHLPYVEQEDFRRYHISDLKALSVARCASVSYKTVDGQPMTLERAQAIYDKLVKADVFHASPFEHQATPDTFNRAFYDQWGEHDGWNWQKPELHGNFVGWIQNRKLMEKQL</sequence>
<dbReference type="GO" id="GO:0032259">
    <property type="term" value="P:methylation"/>
    <property type="evidence" value="ECO:0007669"/>
    <property type="project" value="UniProtKB-KW"/>
</dbReference>
<dbReference type="EMBL" id="CP159253">
    <property type="protein sequence ID" value="XCG46663.1"/>
    <property type="molecule type" value="Genomic_DNA"/>
</dbReference>
<keyword evidence="1" id="KW-0808">Transferase</keyword>
<dbReference type="GO" id="GO:0050797">
    <property type="term" value="F:thymidylate synthase (FAD) activity"/>
    <property type="evidence" value="ECO:0007669"/>
    <property type="project" value="UniProtKB-EC"/>
</dbReference>
<evidence type="ECO:0000313" key="1">
    <source>
        <dbReference type="EMBL" id="XCG46663.1"/>
    </source>
</evidence>
<dbReference type="RefSeq" id="WP_353640769.1">
    <property type="nucleotide sequence ID" value="NZ_CP159253.1"/>
</dbReference>
<reference evidence="1" key="1">
    <citation type="submission" date="2024-06" db="EMBL/GenBank/DDBJ databases">
        <title>Mesorhizobium karijinii sp. nov., a symbiont of the iconic Swainsona formosa from arid Australia.</title>
        <authorList>
            <person name="Hill Y.J."/>
            <person name="Watkin E.L.J."/>
            <person name="O'Hara G.W."/>
            <person name="Terpolilli J."/>
            <person name="Tye M.L."/>
            <person name="Kohlmeier M.G."/>
        </authorList>
    </citation>
    <scope>NUCLEOTIDE SEQUENCE</scope>
    <source>
        <strain evidence="1">WSM2240</strain>
    </source>
</reference>
<keyword evidence="1" id="KW-0489">Methyltransferase</keyword>
<organism evidence="1">
    <name type="scientific">Mesorhizobium sp. WSM2240</name>
    <dbReference type="NCBI Taxonomy" id="3228851"/>
    <lineage>
        <taxon>Bacteria</taxon>
        <taxon>Pseudomonadati</taxon>
        <taxon>Pseudomonadota</taxon>
        <taxon>Alphaproteobacteria</taxon>
        <taxon>Hyphomicrobiales</taxon>
        <taxon>Phyllobacteriaceae</taxon>
        <taxon>Mesorhizobium</taxon>
    </lineage>
</organism>
<accession>A0AAU8CIL0</accession>
<protein>
    <submittedName>
        <fullName evidence="1">FAD-dependent thymidylate synthase</fullName>
        <ecNumber evidence="1">2.1.1.148</ecNumber>
    </submittedName>
</protein>
<dbReference type="GO" id="GO:0006231">
    <property type="term" value="P:dTMP biosynthetic process"/>
    <property type="evidence" value="ECO:0007669"/>
    <property type="project" value="InterPro"/>
</dbReference>
<dbReference type="Gene3D" id="3.30.1360.170">
    <property type="match status" value="1"/>
</dbReference>
<dbReference type="InterPro" id="IPR036098">
    <property type="entry name" value="Thymidylate_synthase_ThyX_sf"/>
</dbReference>
<dbReference type="GO" id="GO:0050660">
    <property type="term" value="F:flavin adenine dinucleotide binding"/>
    <property type="evidence" value="ECO:0007669"/>
    <property type="project" value="InterPro"/>
</dbReference>